<proteinExistence type="predicted"/>
<evidence type="ECO:0000313" key="1">
    <source>
        <dbReference type="EMBL" id="GER37989.1"/>
    </source>
</evidence>
<dbReference type="EMBL" id="BKCP01005406">
    <property type="protein sequence ID" value="GER37989.1"/>
    <property type="molecule type" value="Genomic_DNA"/>
</dbReference>
<reference evidence="2" key="1">
    <citation type="journal article" date="2019" name="Curr. Biol.">
        <title>Genome Sequence of Striga asiatica Provides Insight into the Evolution of Plant Parasitism.</title>
        <authorList>
            <person name="Yoshida S."/>
            <person name="Kim S."/>
            <person name="Wafula E.K."/>
            <person name="Tanskanen J."/>
            <person name="Kim Y.M."/>
            <person name="Honaas L."/>
            <person name="Yang Z."/>
            <person name="Spallek T."/>
            <person name="Conn C.E."/>
            <person name="Ichihashi Y."/>
            <person name="Cheong K."/>
            <person name="Cui S."/>
            <person name="Der J.P."/>
            <person name="Gundlach H."/>
            <person name="Jiao Y."/>
            <person name="Hori C."/>
            <person name="Ishida J.K."/>
            <person name="Kasahara H."/>
            <person name="Kiba T."/>
            <person name="Kim M.S."/>
            <person name="Koo N."/>
            <person name="Laohavisit A."/>
            <person name="Lee Y.H."/>
            <person name="Lumba S."/>
            <person name="McCourt P."/>
            <person name="Mortimer J.C."/>
            <person name="Mutuku J.M."/>
            <person name="Nomura T."/>
            <person name="Sasaki-Sekimoto Y."/>
            <person name="Seto Y."/>
            <person name="Wang Y."/>
            <person name="Wakatake T."/>
            <person name="Sakakibara H."/>
            <person name="Demura T."/>
            <person name="Yamaguchi S."/>
            <person name="Yoneyama K."/>
            <person name="Manabe R.I."/>
            <person name="Nelson D.C."/>
            <person name="Schulman A.H."/>
            <person name="Timko M.P."/>
            <person name="dePamphilis C.W."/>
            <person name="Choi D."/>
            <person name="Shirasu K."/>
        </authorList>
    </citation>
    <scope>NUCLEOTIDE SEQUENCE [LARGE SCALE GENOMIC DNA]</scope>
    <source>
        <strain evidence="2">cv. UVA1</strain>
    </source>
</reference>
<dbReference type="AlphaFoldDB" id="A0A5A7PYL9"/>
<dbReference type="Proteomes" id="UP000325081">
    <property type="component" value="Unassembled WGS sequence"/>
</dbReference>
<gene>
    <name evidence="1" type="ORF">STAS_14451</name>
</gene>
<protein>
    <submittedName>
        <fullName evidence="1">Zinc finger-interacting factor 1</fullName>
    </submittedName>
</protein>
<evidence type="ECO:0000313" key="2">
    <source>
        <dbReference type="Proteomes" id="UP000325081"/>
    </source>
</evidence>
<name>A0A5A7PYL9_STRAF</name>
<organism evidence="1 2">
    <name type="scientific">Striga asiatica</name>
    <name type="common">Asiatic witchweed</name>
    <name type="synonym">Buchnera asiatica</name>
    <dbReference type="NCBI Taxonomy" id="4170"/>
    <lineage>
        <taxon>Eukaryota</taxon>
        <taxon>Viridiplantae</taxon>
        <taxon>Streptophyta</taxon>
        <taxon>Embryophyta</taxon>
        <taxon>Tracheophyta</taxon>
        <taxon>Spermatophyta</taxon>
        <taxon>Magnoliopsida</taxon>
        <taxon>eudicotyledons</taxon>
        <taxon>Gunneridae</taxon>
        <taxon>Pentapetalae</taxon>
        <taxon>asterids</taxon>
        <taxon>lamiids</taxon>
        <taxon>Lamiales</taxon>
        <taxon>Orobanchaceae</taxon>
        <taxon>Buchnereae</taxon>
        <taxon>Striga</taxon>
    </lineage>
</organism>
<keyword evidence="2" id="KW-1185">Reference proteome</keyword>
<sequence>MGFSRWDLRRREWRRVIKKVRRPPFLVEVDERETREKGFEGGSDGLAFGLPLYKGKSSYLFPFLFKHAISYLGLEDLNYALYVEKIEEKNRDLEVDYVTLFEQNI</sequence>
<comment type="caution">
    <text evidence="1">The sequence shown here is derived from an EMBL/GenBank/DDBJ whole genome shotgun (WGS) entry which is preliminary data.</text>
</comment>
<accession>A0A5A7PYL9</accession>